<feature type="transmembrane region" description="Helical" evidence="6">
    <location>
        <begin position="63"/>
        <end position="84"/>
    </location>
</feature>
<evidence type="ECO:0000256" key="1">
    <source>
        <dbReference type="ARBA" id="ARBA00004141"/>
    </source>
</evidence>
<evidence type="ECO:0000256" key="3">
    <source>
        <dbReference type="ARBA" id="ARBA00022692"/>
    </source>
</evidence>
<dbReference type="RefSeq" id="WP_045960341.1">
    <property type="nucleotide sequence ID" value="NZ_JMTK01000001.1"/>
</dbReference>
<dbReference type="AlphaFoldDB" id="A0A0F4VLR7"/>
<dbReference type="GO" id="GO:0016020">
    <property type="term" value="C:membrane"/>
    <property type="evidence" value="ECO:0007669"/>
    <property type="project" value="UniProtKB-SubCell"/>
</dbReference>
<dbReference type="Proteomes" id="UP000033731">
    <property type="component" value="Unassembled WGS sequence"/>
</dbReference>
<keyword evidence="3 6" id="KW-0812">Transmembrane</keyword>
<evidence type="ECO:0000313" key="8">
    <source>
        <dbReference type="Proteomes" id="UP000033731"/>
    </source>
</evidence>
<accession>A0A0F4VLR7</accession>
<dbReference type="PANTHER" id="PTHR21716">
    <property type="entry name" value="TRANSMEMBRANE PROTEIN"/>
    <property type="match status" value="1"/>
</dbReference>
<feature type="transmembrane region" description="Helical" evidence="6">
    <location>
        <begin position="216"/>
        <end position="236"/>
    </location>
</feature>
<reference evidence="7 8" key="1">
    <citation type="journal article" date="2015" name="Phytopathology">
        <title>Genomes of Candidatus Liberibacter solanacearum haplotype A from New Zealand and the USA suggest significant genome plasticity in the species.</title>
        <authorList>
            <person name="Thompson S.M."/>
            <person name="Johnson C.P."/>
            <person name="Lu A.Y."/>
            <person name="Frampton R.A."/>
            <person name="Sullivan K.L."/>
            <person name="Fiers M.W."/>
            <person name="Crowhurst R.N."/>
            <person name="Pitman A.R."/>
            <person name="Scott I."/>
            <person name="Gudmestad N.C."/>
            <person name="Smith G.R."/>
        </authorList>
    </citation>
    <scope>NUCLEOTIDE SEQUENCE [LARGE SCALE GENOMIC DNA]</scope>
    <source>
        <strain evidence="7 8">LsoNZ1</strain>
    </source>
</reference>
<comment type="similarity">
    <text evidence="2">Belongs to the autoinducer-2 exporter (AI-2E) (TC 2.A.86) family.</text>
</comment>
<dbReference type="PANTHER" id="PTHR21716:SF61">
    <property type="entry name" value="BLR8064 PROTEIN"/>
    <property type="match status" value="1"/>
</dbReference>
<feature type="transmembrane region" description="Helical" evidence="6">
    <location>
        <begin position="161"/>
        <end position="179"/>
    </location>
</feature>
<evidence type="ECO:0000256" key="2">
    <source>
        <dbReference type="ARBA" id="ARBA00009773"/>
    </source>
</evidence>
<comment type="caution">
    <text evidence="7">The sequence shown here is derived from an EMBL/GenBank/DDBJ whole genome shotgun (WGS) entry which is preliminary data.</text>
</comment>
<comment type="subcellular location">
    <subcellularLocation>
        <location evidence="1">Membrane</location>
        <topology evidence="1">Multi-pass membrane protein</topology>
    </subcellularLocation>
</comment>
<dbReference type="EMBL" id="JMTK01000001">
    <property type="protein sequence ID" value="KJZ82458.1"/>
    <property type="molecule type" value="Genomic_DNA"/>
</dbReference>
<evidence type="ECO:0000256" key="5">
    <source>
        <dbReference type="ARBA" id="ARBA00023136"/>
    </source>
</evidence>
<evidence type="ECO:0000256" key="6">
    <source>
        <dbReference type="SAM" id="Phobius"/>
    </source>
</evidence>
<proteinExistence type="inferred from homology"/>
<dbReference type="PATRIC" id="fig|556287.9.peg.63"/>
<keyword evidence="5 6" id="KW-0472">Membrane</keyword>
<evidence type="ECO:0000313" key="7">
    <source>
        <dbReference type="EMBL" id="KJZ82458.1"/>
    </source>
</evidence>
<feature type="transmembrane region" description="Helical" evidence="6">
    <location>
        <begin position="242"/>
        <end position="269"/>
    </location>
</feature>
<organism evidence="7 8">
    <name type="scientific">Candidatus Liberibacter solanacearum</name>
    <dbReference type="NCBI Taxonomy" id="556287"/>
    <lineage>
        <taxon>Bacteria</taxon>
        <taxon>Pseudomonadati</taxon>
        <taxon>Pseudomonadota</taxon>
        <taxon>Alphaproteobacteria</taxon>
        <taxon>Hyphomicrobiales</taxon>
        <taxon>Rhizobiaceae</taxon>
        <taxon>Liberibacter</taxon>
    </lineage>
</organism>
<name>A0A0F4VLR7_9HYPH</name>
<feature type="transmembrane region" description="Helical" evidence="6">
    <location>
        <begin position="313"/>
        <end position="343"/>
    </location>
</feature>
<evidence type="ECO:0000256" key="4">
    <source>
        <dbReference type="ARBA" id="ARBA00022989"/>
    </source>
</evidence>
<dbReference type="Pfam" id="PF01594">
    <property type="entry name" value="AI-2E_transport"/>
    <property type="match status" value="1"/>
</dbReference>
<gene>
    <name evidence="7" type="ORF">DJ66_0065</name>
</gene>
<dbReference type="InterPro" id="IPR002549">
    <property type="entry name" value="AI-2E-like"/>
</dbReference>
<feature type="transmembrane region" description="Helical" evidence="6">
    <location>
        <begin position="276"/>
        <end position="293"/>
    </location>
</feature>
<sequence>MREIILNPQRIMRWTIIFIVLACIYFLKGFFAPVLTALIIGFASWPIYSLFISKEEKSFTIEATIATLTVILLFIIPLLFFSYYTTLEIKNLASYVALVNEKGIPKPSWLSHIPGGGVWASGLWTKYLSPPQSLMTLTENILTTNGTQITYKFVSYFSNCIFDYLLSIIFMLIALFFFYRDGLSMSLQLDSLGGYLLPVYWEKISRIIPKVIRSTVVGMTVIAIGEGLVLGSAYWIAGVPSYTALGVITAVMSMIPGGAPVSCTVVSIYLAIKGSITNAILLFSWGAIELFIVDKTLRPFLVGGPIRLPFLPTFFGLVGGVRTMGLLGLFIGPVIMALMTVIWKESILAIRENNLKRKPTKT</sequence>
<keyword evidence="8" id="KW-1185">Reference proteome</keyword>
<protein>
    <submittedName>
        <fullName evidence="7">Putative Membrane protein</fullName>
    </submittedName>
</protein>
<keyword evidence="4 6" id="KW-1133">Transmembrane helix</keyword>